<dbReference type="GO" id="GO:0043190">
    <property type="term" value="C:ATP-binding cassette (ABC) transporter complex"/>
    <property type="evidence" value="ECO:0007669"/>
    <property type="project" value="InterPro"/>
</dbReference>
<dbReference type="PANTHER" id="PTHR30290">
    <property type="entry name" value="PERIPLASMIC BINDING COMPONENT OF ABC TRANSPORTER"/>
    <property type="match status" value="1"/>
</dbReference>
<dbReference type="PIRSF" id="PIRSF002741">
    <property type="entry name" value="MppA"/>
    <property type="match status" value="1"/>
</dbReference>
<dbReference type="EMBL" id="FUWX01000009">
    <property type="protein sequence ID" value="SJZ72659.1"/>
    <property type="molecule type" value="Genomic_DNA"/>
</dbReference>
<dbReference type="InterPro" id="IPR000914">
    <property type="entry name" value="SBP_5_dom"/>
</dbReference>
<reference evidence="5 6" key="1">
    <citation type="submission" date="2017-02" db="EMBL/GenBank/DDBJ databases">
        <authorList>
            <person name="Peterson S.W."/>
        </authorList>
    </citation>
    <scope>NUCLEOTIDE SEQUENCE [LARGE SCALE GENOMIC DNA]</scope>
    <source>
        <strain evidence="5 6">ATCC 700028</strain>
    </source>
</reference>
<dbReference type="InterPro" id="IPR039424">
    <property type="entry name" value="SBP_5"/>
</dbReference>
<dbReference type="STRING" id="180163.SAMN02745174_01405"/>
<evidence type="ECO:0000313" key="6">
    <source>
        <dbReference type="Proteomes" id="UP000191153"/>
    </source>
</evidence>
<evidence type="ECO:0000259" key="4">
    <source>
        <dbReference type="Pfam" id="PF00496"/>
    </source>
</evidence>
<evidence type="ECO:0000313" key="5">
    <source>
        <dbReference type="EMBL" id="SJZ72659.1"/>
    </source>
</evidence>
<dbReference type="SUPFAM" id="SSF53850">
    <property type="entry name" value="Periplasmic binding protein-like II"/>
    <property type="match status" value="1"/>
</dbReference>
<dbReference type="Gene3D" id="3.10.105.10">
    <property type="entry name" value="Dipeptide-binding Protein, Domain 3"/>
    <property type="match status" value="1"/>
</dbReference>
<evidence type="ECO:0000256" key="1">
    <source>
        <dbReference type="ARBA" id="ARBA00005695"/>
    </source>
</evidence>
<dbReference type="Pfam" id="PF00496">
    <property type="entry name" value="SBP_bac_5"/>
    <property type="match status" value="1"/>
</dbReference>
<dbReference type="GO" id="GO:1904680">
    <property type="term" value="F:peptide transmembrane transporter activity"/>
    <property type="evidence" value="ECO:0007669"/>
    <property type="project" value="TreeGrafter"/>
</dbReference>
<evidence type="ECO:0000256" key="2">
    <source>
        <dbReference type="ARBA" id="ARBA00022448"/>
    </source>
</evidence>
<accession>A0A1T4N034</accession>
<organism evidence="5 6">
    <name type="scientific">Cetobacterium ceti</name>
    <dbReference type="NCBI Taxonomy" id="180163"/>
    <lineage>
        <taxon>Bacteria</taxon>
        <taxon>Fusobacteriati</taxon>
        <taxon>Fusobacteriota</taxon>
        <taxon>Fusobacteriia</taxon>
        <taxon>Fusobacteriales</taxon>
        <taxon>Fusobacteriaceae</taxon>
        <taxon>Cetobacterium</taxon>
    </lineage>
</organism>
<dbReference type="Gene3D" id="3.40.190.10">
    <property type="entry name" value="Periplasmic binding protein-like II"/>
    <property type="match status" value="1"/>
</dbReference>
<dbReference type="Proteomes" id="UP000191153">
    <property type="component" value="Unassembled WGS sequence"/>
</dbReference>
<protein>
    <submittedName>
        <fullName evidence="5">Peptide/nickel transport system substrate-binding protein</fullName>
    </submittedName>
</protein>
<feature type="domain" description="Solute-binding protein family 5" evidence="4">
    <location>
        <begin position="72"/>
        <end position="376"/>
    </location>
</feature>
<dbReference type="RefSeq" id="WP_159443585.1">
    <property type="nucleotide sequence ID" value="NZ_FUWX01000009.1"/>
</dbReference>
<gene>
    <name evidence="5" type="ORF">SAMN02745174_01405</name>
</gene>
<dbReference type="GO" id="GO:0042597">
    <property type="term" value="C:periplasmic space"/>
    <property type="evidence" value="ECO:0007669"/>
    <property type="project" value="UniProtKB-ARBA"/>
</dbReference>
<keyword evidence="2" id="KW-0813">Transport</keyword>
<dbReference type="OrthoDB" id="9772924at2"/>
<dbReference type="GO" id="GO:0015833">
    <property type="term" value="P:peptide transport"/>
    <property type="evidence" value="ECO:0007669"/>
    <property type="project" value="TreeGrafter"/>
</dbReference>
<name>A0A1T4N034_9FUSO</name>
<sequence length="466" mass="53993">MKIIIIFFLIVINSFSNNIIIAQEGEIRTIDPHKANDGFSLRTARILHKRLFEHDKDLRVVSGLCDTYKRLNENTVEFKLKDNLYFTNGEDLKIEDIIFSFERMKKFPQIKFILPPIKEIKKIDEKNFQIITKYPFAPLISHLTHPSMSIISKNSKDDNIIGMGPYIFKEWIPGEKVILENPIENKKLIIKTISNPESRSIMLETGEVDVTFGLSPMDEKIIEKNKNLKLLRKKSISYTYLGFNMKNKIFQDKNIRLGINYAINKKLLIEGGLNGQGELPKKYLKENLEKSKNLLKNIKDKEFTLAVITGGNDIRIGEIIQGFLKEVGINIKILVLEPGAYWSGINNGKYHMFLGSWASATGDRDYELYPTHHSKNFGIGGNRTFYENKEVDILLEKGRNEFDQKEREKIYEKIDNIIFEDSVEIKLFYKILNGGSQKNIKGLELYPIPIHNYLFLRNQSFDSPRD</sequence>
<comment type="similarity">
    <text evidence="1">Belongs to the bacterial solute-binding protein 5 family.</text>
</comment>
<evidence type="ECO:0000256" key="3">
    <source>
        <dbReference type="ARBA" id="ARBA00022729"/>
    </source>
</evidence>
<dbReference type="PANTHER" id="PTHR30290:SF9">
    <property type="entry name" value="OLIGOPEPTIDE-BINDING PROTEIN APPA"/>
    <property type="match status" value="1"/>
</dbReference>
<dbReference type="InterPro" id="IPR030678">
    <property type="entry name" value="Peptide/Ni-bd"/>
</dbReference>
<proteinExistence type="inferred from homology"/>
<keyword evidence="6" id="KW-1185">Reference proteome</keyword>
<keyword evidence="3" id="KW-0732">Signal</keyword>
<dbReference type="Gene3D" id="3.90.76.10">
    <property type="entry name" value="Dipeptide-binding Protein, Domain 1"/>
    <property type="match status" value="1"/>
</dbReference>
<dbReference type="AlphaFoldDB" id="A0A1T4N034"/>